<feature type="region of interest" description="Disordered" evidence="3">
    <location>
        <begin position="145"/>
        <end position="167"/>
    </location>
</feature>
<reference evidence="4 5" key="1">
    <citation type="submission" date="2023-09" db="EMBL/GenBank/DDBJ databases">
        <title>Pangenome analysis of Batrachochytrium dendrobatidis and related Chytrids.</title>
        <authorList>
            <person name="Yacoub M.N."/>
            <person name="Stajich J.E."/>
            <person name="James T.Y."/>
        </authorList>
    </citation>
    <scope>NUCLEOTIDE SEQUENCE [LARGE SCALE GENOMIC DNA]</scope>
    <source>
        <strain evidence="4 5">JEL0888</strain>
    </source>
</reference>
<dbReference type="PROSITE" id="PS01013">
    <property type="entry name" value="OSBP"/>
    <property type="match status" value="1"/>
</dbReference>
<comment type="similarity">
    <text evidence="1 2">Belongs to the OSBP family.</text>
</comment>
<dbReference type="SUPFAM" id="SSF144000">
    <property type="entry name" value="Oxysterol-binding protein-like"/>
    <property type="match status" value="1"/>
</dbReference>
<evidence type="ECO:0000256" key="3">
    <source>
        <dbReference type="SAM" id="MobiDB-lite"/>
    </source>
</evidence>
<dbReference type="InterPro" id="IPR037239">
    <property type="entry name" value="OSBP_sf"/>
</dbReference>
<sequence>MPPSPAPAAAAAAAPPAPAAPPAAPHDDVPEHVDFDSGSKLKFVFGLLSRFVGVKDLVGMRISLPANLMEPESNLEFWNYQDRPDLFVDIPRAADPLDRMLRIIRWWYSKDTKWKENQLRKPYNPILGEQFICSWAVDRHAAPARAATDPTLPSETDPQAADPAAGPDPAFVRCVTEQISHHPPISAFTYTTDDEAIAACGLDHVVARFTGTSFKVGAGEYNAGVYVLLRDSGEEYNISHPWATVNGWLTGSPYIVVSDQVVIVCPKSGLKASYFTRPKFAIEGKIFRHDYSKDAGWSDKERRDAEKLSKIPAADVLCTLSGAWNSRITYRMAGSTEDQLLFDMASSEVAPKIVRPVEEQDPLESRRVWRAVTDALHAKDYSTATKEKRAIEDRQRRIAAEHRAAIENQKHNHTHPAPAAEYESRFFDFKHDIKAGATVRGPPMDMTKGRPYLKPGVLAELFGKRE</sequence>
<feature type="region of interest" description="Disordered" evidence="3">
    <location>
        <begin position="1"/>
        <end position="29"/>
    </location>
</feature>
<dbReference type="Pfam" id="PF01237">
    <property type="entry name" value="Oxysterol_BP"/>
    <property type="match status" value="1"/>
</dbReference>
<accession>A0ABR4MX15</accession>
<comment type="caution">
    <text evidence="4">The sequence shown here is derived from an EMBL/GenBank/DDBJ whole genome shotgun (WGS) entry which is preliminary data.</text>
</comment>
<dbReference type="PANTHER" id="PTHR10972">
    <property type="entry name" value="OXYSTEROL-BINDING PROTEIN-RELATED"/>
    <property type="match status" value="1"/>
</dbReference>
<name>A0ABR4MX15_9FUNG</name>
<proteinExistence type="inferred from homology"/>
<dbReference type="Gene3D" id="6.10.140.1150">
    <property type="match status" value="1"/>
</dbReference>
<dbReference type="Proteomes" id="UP001527925">
    <property type="component" value="Unassembled WGS sequence"/>
</dbReference>
<dbReference type="InterPro" id="IPR000648">
    <property type="entry name" value="Oxysterol-bd"/>
</dbReference>
<feature type="compositionally biased region" description="Pro residues" evidence="3">
    <location>
        <begin position="15"/>
        <end position="24"/>
    </location>
</feature>
<evidence type="ECO:0000256" key="1">
    <source>
        <dbReference type="ARBA" id="ARBA00008842"/>
    </source>
</evidence>
<gene>
    <name evidence="4" type="ORF">HK105_208711</name>
</gene>
<keyword evidence="5" id="KW-1185">Reference proteome</keyword>
<evidence type="ECO:0000256" key="2">
    <source>
        <dbReference type="RuleBase" id="RU003844"/>
    </source>
</evidence>
<dbReference type="InterPro" id="IPR018494">
    <property type="entry name" value="Oxysterol-bd_CS"/>
</dbReference>
<dbReference type="Gene3D" id="1.10.287.2720">
    <property type="match status" value="1"/>
</dbReference>
<organism evidence="4 5">
    <name type="scientific">Polyrhizophydium stewartii</name>
    <dbReference type="NCBI Taxonomy" id="2732419"/>
    <lineage>
        <taxon>Eukaryota</taxon>
        <taxon>Fungi</taxon>
        <taxon>Fungi incertae sedis</taxon>
        <taxon>Chytridiomycota</taxon>
        <taxon>Chytridiomycota incertae sedis</taxon>
        <taxon>Chytridiomycetes</taxon>
        <taxon>Rhizophydiales</taxon>
        <taxon>Rhizophydiales incertae sedis</taxon>
        <taxon>Polyrhizophydium</taxon>
    </lineage>
</organism>
<evidence type="ECO:0000313" key="4">
    <source>
        <dbReference type="EMBL" id="KAL2911778.1"/>
    </source>
</evidence>
<dbReference type="Gene3D" id="2.40.160.120">
    <property type="match status" value="1"/>
</dbReference>
<dbReference type="PANTHER" id="PTHR10972:SF212">
    <property type="entry name" value="OXYSTEROL-BINDING PROTEIN-LIKE PROTEIN 1"/>
    <property type="match status" value="1"/>
</dbReference>
<evidence type="ECO:0000313" key="5">
    <source>
        <dbReference type="Proteomes" id="UP001527925"/>
    </source>
</evidence>
<dbReference type="EMBL" id="JADGIZ020000087">
    <property type="protein sequence ID" value="KAL2911778.1"/>
    <property type="molecule type" value="Genomic_DNA"/>
</dbReference>
<protein>
    <recommendedName>
        <fullName evidence="6">Oxysterol-binding protein</fullName>
    </recommendedName>
</protein>
<evidence type="ECO:0008006" key="6">
    <source>
        <dbReference type="Google" id="ProtNLM"/>
    </source>
</evidence>